<organism evidence="1 2">
    <name type="scientific">Marasmius crinis-equi</name>
    <dbReference type="NCBI Taxonomy" id="585013"/>
    <lineage>
        <taxon>Eukaryota</taxon>
        <taxon>Fungi</taxon>
        <taxon>Dikarya</taxon>
        <taxon>Basidiomycota</taxon>
        <taxon>Agaricomycotina</taxon>
        <taxon>Agaricomycetes</taxon>
        <taxon>Agaricomycetidae</taxon>
        <taxon>Agaricales</taxon>
        <taxon>Marasmiineae</taxon>
        <taxon>Marasmiaceae</taxon>
        <taxon>Marasmius</taxon>
    </lineage>
</organism>
<dbReference type="Gene3D" id="3.40.50.300">
    <property type="entry name" value="P-loop containing nucleotide triphosphate hydrolases"/>
    <property type="match status" value="1"/>
</dbReference>
<dbReference type="Proteomes" id="UP001465976">
    <property type="component" value="Unassembled WGS sequence"/>
</dbReference>
<gene>
    <name evidence="1" type="ORF">V5O48_006021</name>
</gene>
<keyword evidence="2" id="KW-1185">Reference proteome</keyword>
<reference evidence="1 2" key="1">
    <citation type="submission" date="2024-02" db="EMBL/GenBank/DDBJ databases">
        <title>A draft genome for the cacao thread blight pathogen Marasmius crinis-equi.</title>
        <authorList>
            <person name="Cohen S.P."/>
            <person name="Baruah I.K."/>
            <person name="Amoako-Attah I."/>
            <person name="Bukari Y."/>
            <person name="Meinhardt L.W."/>
            <person name="Bailey B.A."/>
        </authorList>
    </citation>
    <scope>NUCLEOTIDE SEQUENCE [LARGE SCALE GENOMIC DNA]</scope>
    <source>
        <strain evidence="1 2">GH-76</strain>
    </source>
</reference>
<proteinExistence type="predicted"/>
<protein>
    <recommendedName>
        <fullName evidence="3">Sulfotransferase</fullName>
    </recommendedName>
</protein>
<evidence type="ECO:0000313" key="2">
    <source>
        <dbReference type="Proteomes" id="UP001465976"/>
    </source>
</evidence>
<evidence type="ECO:0000313" key="1">
    <source>
        <dbReference type="EMBL" id="KAL0575951.1"/>
    </source>
</evidence>
<name>A0ABR3FKM3_9AGAR</name>
<dbReference type="InterPro" id="IPR027417">
    <property type="entry name" value="P-loop_NTPase"/>
</dbReference>
<dbReference type="EMBL" id="JBAHYK010000259">
    <property type="protein sequence ID" value="KAL0575951.1"/>
    <property type="molecule type" value="Genomic_DNA"/>
</dbReference>
<sequence length="286" mass="32777">MPFGPERMTTRDTPQLRQFYEENRTDEVYKDFTFQYSVDELERKIADAEAQGKIATVKEHSYHMMDSETFGSHIDIQRESRPRPVIEDKCLDLPESERPHAATPSLPVPNPTLLPDRLLVSFTPVFIIRHPARMLPSLLRTFGQVGATAFDTDFPVDSSFKWQRMVYDCYKAWFGNDSALPIVIDGDKLINDPEGQMEKLCKGVGLDPAGLRYTWEVEVPDTPVKALFKRTLCASTGVMKGQEIPPVIDDEMKKWAGEWGDDTAQELKRHAEMIMPDYEYLLQRSI</sequence>
<dbReference type="SUPFAM" id="SSF52540">
    <property type="entry name" value="P-loop containing nucleoside triphosphate hydrolases"/>
    <property type="match status" value="1"/>
</dbReference>
<comment type="caution">
    <text evidence="1">The sequence shown here is derived from an EMBL/GenBank/DDBJ whole genome shotgun (WGS) entry which is preliminary data.</text>
</comment>
<evidence type="ECO:0008006" key="3">
    <source>
        <dbReference type="Google" id="ProtNLM"/>
    </source>
</evidence>
<accession>A0ABR3FKM3</accession>
<dbReference type="PANTHER" id="PTHR48312:SF1">
    <property type="entry name" value="SULFOTRANSFERASE"/>
    <property type="match status" value="1"/>
</dbReference>
<dbReference type="PANTHER" id="PTHR48312">
    <property type="match status" value="1"/>
</dbReference>